<dbReference type="InterPro" id="IPR050437">
    <property type="entry name" value="Ribos_protein_bS1-like"/>
</dbReference>
<dbReference type="GO" id="GO:0006412">
    <property type="term" value="P:translation"/>
    <property type="evidence" value="ECO:0007669"/>
    <property type="project" value="TreeGrafter"/>
</dbReference>
<dbReference type="InterPro" id="IPR012340">
    <property type="entry name" value="NA-bd_OB-fold"/>
</dbReference>
<reference evidence="5" key="1">
    <citation type="journal article" date="2017" name="J. Phycol.">
        <title>Analysis of chloroplast genomes and a supermatrix inform reclassification of the Rhodomelaceae (Rhodophyta).</title>
        <authorList>
            <person name="Diaz-Tapia P."/>
            <person name="Maggs C.A."/>
            <person name="West J.A."/>
            <person name="Verbruggen H."/>
        </authorList>
    </citation>
    <scope>NUCLEOTIDE SEQUENCE</scope>
    <source>
        <strain evidence="5">PD547</strain>
    </source>
</reference>
<geneLocation type="chloroplast" evidence="5"/>
<dbReference type="CDD" id="cd04465">
    <property type="entry name" value="S1_RPS1_repeat_ec2_hs2"/>
    <property type="match status" value="1"/>
</dbReference>
<evidence type="ECO:0000313" key="5">
    <source>
        <dbReference type="EMBL" id="ARW63413.1"/>
    </source>
</evidence>
<feature type="domain" description="S1 motif" evidence="4">
    <location>
        <begin position="109"/>
        <end position="177"/>
    </location>
</feature>
<keyword evidence="3" id="KW-0687">Ribonucleoprotein</keyword>
<dbReference type="RefSeq" id="YP_009394851.1">
    <property type="nucleotide sequence ID" value="NC_035274.1"/>
</dbReference>
<dbReference type="PROSITE" id="PS50126">
    <property type="entry name" value="S1"/>
    <property type="match status" value="3"/>
</dbReference>
<comment type="similarity">
    <text evidence="1">Belongs to the bacterial ribosomal protein bS1 family.</text>
</comment>
<name>A0A1Z1MBU6_9FLOR</name>
<dbReference type="Gene3D" id="2.40.50.140">
    <property type="entry name" value="Nucleic acid-binding proteins"/>
    <property type="match status" value="3"/>
</dbReference>
<dbReference type="PANTHER" id="PTHR10724">
    <property type="entry name" value="30S RIBOSOMAL PROTEIN S1"/>
    <property type="match status" value="1"/>
</dbReference>
<dbReference type="SMART" id="SM00316">
    <property type="entry name" value="S1"/>
    <property type="match status" value="3"/>
</dbReference>
<gene>
    <name evidence="5" type="primary">rps1</name>
</gene>
<proteinExistence type="inferred from homology"/>
<feature type="domain" description="S1 motif" evidence="4">
    <location>
        <begin position="22"/>
        <end position="92"/>
    </location>
</feature>
<keyword evidence="5" id="KW-0150">Chloroplast</keyword>
<keyword evidence="2 5" id="KW-0689">Ribosomal protein</keyword>
<dbReference type="GO" id="GO:1990904">
    <property type="term" value="C:ribonucleoprotein complex"/>
    <property type="evidence" value="ECO:0007669"/>
    <property type="project" value="UniProtKB-KW"/>
</dbReference>
<protein>
    <submittedName>
        <fullName evidence="5">Ribosomal protein S1</fullName>
    </submittedName>
</protein>
<dbReference type="AlphaFoldDB" id="A0A1Z1MBU6"/>
<dbReference type="GeneID" id="33356776"/>
<evidence type="ECO:0000256" key="1">
    <source>
        <dbReference type="ARBA" id="ARBA00006767"/>
    </source>
</evidence>
<sequence>MKKKKVYFAEILKKYKYKIHEGDIVAGTIIHIEEYGFLVDIGTDKSGYLPIEEVTINFKKKNNHNLLLLNITRDFFLVAQNQNNTQYILSLKRLDYIRSWKRIKQLYLEDIIFNLKIEHVNKGGIITYLEGIQSFIPKSHIFTKGKIINYNKLKNRRIKCKLLNFNENKNQLILSNKSANFSILKHKFKLGEIVYGKIIVKKTYGVFIEIYNVNALLHNSEISNKNIPYKNTSIKIGQFIKAKIIYLNNKEGLVSVSIRHIKCSLTPLQQY</sequence>
<evidence type="ECO:0000256" key="3">
    <source>
        <dbReference type="ARBA" id="ARBA00023274"/>
    </source>
</evidence>
<accession>A0A1Z1MBU6</accession>
<dbReference type="InterPro" id="IPR003029">
    <property type="entry name" value="S1_domain"/>
</dbReference>
<dbReference type="GO" id="GO:0005840">
    <property type="term" value="C:ribosome"/>
    <property type="evidence" value="ECO:0007669"/>
    <property type="project" value="UniProtKB-KW"/>
</dbReference>
<dbReference type="Pfam" id="PF00575">
    <property type="entry name" value="S1"/>
    <property type="match status" value="2"/>
</dbReference>
<feature type="domain" description="S1 motif" evidence="4">
    <location>
        <begin position="191"/>
        <end position="259"/>
    </location>
</feature>
<dbReference type="GO" id="GO:0003735">
    <property type="term" value="F:structural constituent of ribosome"/>
    <property type="evidence" value="ECO:0007669"/>
    <property type="project" value="TreeGrafter"/>
</dbReference>
<evidence type="ECO:0000256" key="2">
    <source>
        <dbReference type="ARBA" id="ARBA00022980"/>
    </source>
</evidence>
<dbReference type="GO" id="GO:0003729">
    <property type="term" value="F:mRNA binding"/>
    <property type="evidence" value="ECO:0007669"/>
    <property type="project" value="TreeGrafter"/>
</dbReference>
<dbReference type="SUPFAM" id="SSF50249">
    <property type="entry name" value="Nucleic acid-binding proteins"/>
    <property type="match status" value="3"/>
</dbReference>
<evidence type="ECO:0000259" key="4">
    <source>
        <dbReference type="PROSITE" id="PS50126"/>
    </source>
</evidence>
<dbReference type="EMBL" id="MF101427">
    <property type="protein sequence ID" value="ARW63413.1"/>
    <property type="molecule type" value="Genomic_DNA"/>
</dbReference>
<dbReference type="PANTHER" id="PTHR10724:SF7">
    <property type="entry name" value="SMALL RIBOSOMAL SUBUNIT PROTEIN BS1C"/>
    <property type="match status" value="1"/>
</dbReference>
<keyword evidence="5" id="KW-0934">Plastid</keyword>
<organism evidence="5">
    <name type="scientific">Polysiphonia elongata</name>
    <dbReference type="NCBI Taxonomy" id="159753"/>
    <lineage>
        <taxon>Eukaryota</taxon>
        <taxon>Rhodophyta</taxon>
        <taxon>Florideophyceae</taxon>
        <taxon>Rhodymeniophycidae</taxon>
        <taxon>Ceramiales</taxon>
        <taxon>Rhodomelaceae</taxon>
        <taxon>Polysiphonioideae</taxon>
        <taxon>Polysiphonia</taxon>
    </lineage>
</organism>